<comment type="caution">
    <text evidence="3">The sequence shown here is derived from an EMBL/GenBank/DDBJ whole genome shotgun (WGS) entry which is preliminary data.</text>
</comment>
<feature type="domain" description="HTH cro/C1-type" evidence="2">
    <location>
        <begin position="56"/>
        <end position="110"/>
    </location>
</feature>
<dbReference type="InterPro" id="IPR010982">
    <property type="entry name" value="Lambda_DNA-bd_dom_sf"/>
</dbReference>
<dbReference type="InterPro" id="IPR001387">
    <property type="entry name" value="Cro/C1-type_HTH"/>
</dbReference>
<dbReference type="Proteomes" id="UP001595756">
    <property type="component" value="Unassembled WGS sequence"/>
</dbReference>
<dbReference type="Gene3D" id="1.10.260.40">
    <property type="entry name" value="lambda repressor-like DNA-binding domains"/>
    <property type="match status" value="1"/>
</dbReference>
<evidence type="ECO:0000313" key="4">
    <source>
        <dbReference type="Proteomes" id="UP001595756"/>
    </source>
</evidence>
<protein>
    <submittedName>
        <fullName evidence="3">Helix-turn-helix domain-containing protein</fullName>
    </submittedName>
</protein>
<dbReference type="InterPro" id="IPR011051">
    <property type="entry name" value="RmlC_Cupin_sf"/>
</dbReference>
<dbReference type="SMART" id="SM00530">
    <property type="entry name" value="HTH_XRE"/>
    <property type="match status" value="1"/>
</dbReference>
<sequence length="233" mass="25175">MSQAPDPGASHSFAIMPGSTHKKARAVQVLAKVLPGARASVTALGLAGRHEVGARIRAARKERQLTLQQVAHSSGLAVSTVSKAERGQIALSYEKVLQLGRALDIDMTRLFMPADAPPDTAVSPTVVKDRFDDVQRYETDQYEYSVLCGAFPGKTMQPLVALINAREAGDFSETIRHPGQEFVMVLSGRVRILFENGESVELGRHEAAYFDSGVGHVYVSLSRQPAQVVSVCC</sequence>
<dbReference type="Pfam" id="PF01381">
    <property type="entry name" value="HTH_3"/>
    <property type="match status" value="1"/>
</dbReference>
<keyword evidence="1" id="KW-0238">DNA-binding</keyword>
<name>A0ABV8S360_9BURK</name>
<accession>A0ABV8S360</accession>
<dbReference type="PANTHER" id="PTHR46797:SF20">
    <property type="entry name" value="BLR4304 PROTEIN"/>
    <property type="match status" value="1"/>
</dbReference>
<proteinExistence type="predicted"/>
<evidence type="ECO:0000313" key="3">
    <source>
        <dbReference type="EMBL" id="MFC4299572.1"/>
    </source>
</evidence>
<dbReference type="RefSeq" id="WP_376814097.1">
    <property type="nucleotide sequence ID" value="NZ_JBHSDY010000010.1"/>
</dbReference>
<dbReference type="CDD" id="cd02209">
    <property type="entry name" value="cupin_XRE_C"/>
    <property type="match status" value="1"/>
</dbReference>
<dbReference type="Gene3D" id="2.60.120.10">
    <property type="entry name" value="Jelly Rolls"/>
    <property type="match status" value="1"/>
</dbReference>
<dbReference type="PROSITE" id="PS50943">
    <property type="entry name" value="HTH_CROC1"/>
    <property type="match status" value="1"/>
</dbReference>
<dbReference type="InterPro" id="IPR014710">
    <property type="entry name" value="RmlC-like_jellyroll"/>
</dbReference>
<evidence type="ECO:0000256" key="1">
    <source>
        <dbReference type="ARBA" id="ARBA00023125"/>
    </source>
</evidence>
<dbReference type="CDD" id="cd00093">
    <property type="entry name" value="HTH_XRE"/>
    <property type="match status" value="1"/>
</dbReference>
<dbReference type="SUPFAM" id="SSF47413">
    <property type="entry name" value="lambda repressor-like DNA-binding domains"/>
    <property type="match status" value="1"/>
</dbReference>
<organism evidence="3 4">
    <name type="scientific">Castellaniella hirudinis</name>
    <dbReference type="NCBI Taxonomy" id="1144617"/>
    <lineage>
        <taxon>Bacteria</taxon>
        <taxon>Pseudomonadati</taxon>
        <taxon>Pseudomonadota</taxon>
        <taxon>Betaproteobacteria</taxon>
        <taxon>Burkholderiales</taxon>
        <taxon>Alcaligenaceae</taxon>
        <taxon>Castellaniella</taxon>
    </lineage>
</organism>
<dbReference type="InterPro" id="IPR013096">
    <property type="entry name" value="Cupin_2"/>
</dbReference>
<dbReference type="EMBL" id="JBHSDY010000010">
    <property type="protein sequence ID" value="MFC4299572.1"/>
    <property type="molecule type" value="Genomic_DNA"/>
</dbReference>
<dbReference type="PANTHER" id="PTHR46797">
    <property type="entry name" value="HTH-TYPE TRANSCRIPTIONAL REGULATOR"/>
    <property type="match status" value="1"/>
</dbReference>
<evidence type="ECO:0000259" key="2">
    <source>
        <dbReference type="PROSITE" id="PS50943"/>
    </source>
</evidence>
<gene>
    <name evidence="3" type="ORF">ACFO0J_16130</name>
</gene>
<dbReference type="Pfam" id="PF07883">
    <property type="entry name" value="Cupin_2"/>
    <property type="match status" value="1"/>
</dbReference>
<dbReference type="InterPro" id="IPR050807">
    <property type="entry name" value="TransReg_Diox_bact_type"/>
</dbReference>
<reference evidence="4" key="1">
    <citation type="journal article" date="2019" name="Int. J. Syst. Evol. Microbiol.">
        <title>The Global Catalogue of Microorganisms (GCM) 10K type strain sequencing project: providing services to taxonomists for standard genome sequencing and annotation.</title>
        <authorList>
            <consortium name="The Broad Institute Genomics Platform"/>
            <consortium name="The Broad Institute Genome Sequencing Center for Infectious Disease"/>
            <person name="Wu L."/>
            <person name="Ma J."/>
        </authorList>
    </citation>
    <scope>NUCLEOTIDE SEQUENCE [LARGE SCALE GENOMIC DNA]</scope>
    <source>
        <strain evidence="4">CGMCC 1.19029</strain>
    </source>
</reference>
<keyword evidence="4" id="KW-1185">Reference proteome</keyword>
<dbReference type="SUPFAM" id="SSF51182">
    <property type="entry name" value="RmlC-like cupins"/>
    <property type="match status" value="1"/>
</dbReference>